<accession>A0A4U6BPK0</accession>
<dbReference type="OrthoDB" id="7371803at2"/>
<dbReference type="InterPro" id="IPR042230">
    <property type="entry name" value="CusF_sf"/>
</dbReference>
<proteinExistence type="predicted"/>
<dbReference type="Proteomes" id="UP000034832">
    <property type="component" value="Unassembled WGS sequence"/>
</dbReference>
<organism evidence="2 3">
    <name type="scientific">Afipia massiliensis</name>
    <dbReference type="NCBI Taxonomy" id="211460"/>
    <lineage>
        <taxon>Bacteria</taxon>
        <taxon>Pseudomonadati</taxon>
        <taxon>Pseudomonadota</taxon>
        <taxon>Alphaproteobacteria</taxon>
        <taxon>Hyphomicrobiales</taxon>
        <taxon>Nitrobacteraceae</taxon>
        <taxon>Afipia</taxon>
    </lineage>
</organism>
<keyword evidence="3" id="KW-1185">Reference proteome</keyword>
<dbReference type="STRING" id="211460.YH63_08485"/>
<name>A0A4U6BPK0_9BRAD</name>
<comment type="caution">
    <text evidence="2">The sequence shown here is derived from an EMBL/GenBank/DDBJ whole genome shotgun (WGS) entry which is preliminary data.</text>
</comment>
<dbReference type="Pfam" id="PF11604">
    <property type="entry name" value="CusF_Ec"/>
    <property type="match status" value="1"/>
</dbReference>
<keyword evidence="1" id="KW-0732">Signal</keyword>
<feature type="signal peptide" evidence="1">
    <location>
        <begin position="1"/>
        <end position="25"/>
    </location>
</feature>
<dbReference type="RefSeq" id="WP_046827655.1">
    <property type="nucleotide sequence ID" value="NZ_LBIA02000001.1"/>
</dbReference>
<sequence length="100" mass="10795">MRKLILATSCFIALSALLPAAPAHAQALPVSGTVTKIDEAAGKMTIKHGPIKKMDMEGMTMVFRAQAPDMLKRVKVGDNVRFDVDKVNGQMTLTGIEKVK</sequence>
<reference evidence="2" key="1">
    <citation type="submission" date="2019-04" db="EMBL/GenBank/DDBJ databases">
        <title>Whole genome sequencing of cave bacteria.</title>
        <authorList>
            <person name="Gan H.M."/>
            <person name="Barton H."/>
            <person name="Savka M.A."/>
        </authorList>
    </citation>
    <scope>NUCLEOTIDE SEQUENCE [LARGE SCALE GENOMIC DNA]</scope>
    <source>
        <strain evidence="2">LC387</strain>
    </source>
</reference>
<dbReference type="InterPro" id="IPR021647">
    <property type="entry name" value="CusF_Ec"/>
</dbReference>
<evidence type="ECO:0000256" key="1">
    <source>
        <dbReference type="SAM" id="SignalP"/>
    </source>
</evidence>
<evidence type="ECO:0000313" key="2">
    <source>
        <dbReference type="EMBL" id="TKT71811.1"/>
    </source>
</evidence>
<protein>
    <submittedName>
        <fullName evidence="2">Copper-binding protein</fullName>
    </submittedName>
</protein>
<dbReference type="AlphaFoldDB" id="A0A4U6BPK0"/>
<evidence type="ECO:0000313" key="3">
    <source>
        <dbReference type="Proteomes" id="UP000034832"/>
    </source>
</evidence>
<feature type="chain" id="PRO_5020558598" evidence="1">
    <location>
        <begin position="26"/>
        <end position="100"/>
    </location>
</feature>
<dbReference type="EMBL" id="LBIA02000001">
    <property type="protein sequence ID" value="TKT71811.1"/>
    <property type="molecule type" value="Genomic_DNA"/>
</dbReference>
<dbReference type="Gene3D" id="2.40.50.320">
    <property type="entry name" value="Copper binding periplasmic protein CusF"/>
    <property type="match status" value="1"/>
</dbReference>
<gene>
    <name evidence="2" type="ORF">YH63_010495</name>
</gene>